<organism evidence="1 2">
    <name type="scientific">Litoreibacter roseus</name>
    <dbReference type="NCBI Taxonomy" id="2601869"/>
    <lineage>
        <taxon>Bacteria</taxon>
        <taxon>Pseudomonadati</taxon>
        <taxon>Pseudomonadota</taxon>
        <taxon>Alphaproteobacteria</taxon>
        <taxon>Rhodobacterales</taxon>
        <taxon>Roseobacteraceae</taxon>
        <taxon>Litoreibacter</taxon>
    </lineage>
</organism>
<protein>
    <submittedName>
        <fullName evidence="1">Uncharacterized protein</fullName>
    </submittedName>
</protein>
<dbReference type="EMBL" id="BLJE01000002">
    <property type="protein sequence ID" value="GFE65701.1"/>
    <property type="molecule type" value="Genomic_DNA"/>
</dbReference>
<evidence type="ECO:0000313" key="2">
    <source>
        <dbReference type="Proteomes" id="UP000436822"/>
    </source>
</evidence>
<keyword evidence="2" id="KW-1185">Reference proteome</keyword>
<dbReference type="AlphaFoldDB" id="A0A6N6JH95"/>
<dbReference type="Proteomes" id="UP000436822">
    <property type="component" value="Unassembled WGS sequence"/>
</dbReference>
<sequence>MIDWPQDLIRDIARRRCVLVVGSGVSRQAVGRKGLPPPTWDGFLDQANKDLPGGPQKHITNAIQEGDLLNACAWLQHKYQHNWKTRLRTAFSAPKFAPTEVHKAIGKLDARIIFSLNFENILDQALQEVLGGTCVTKLYYDEGVSEFLRGTERYLVKVHGSLDETSKIIFTQRQYAEARISAAPFYNAFDSALMTHTFLFIGAGYRDPDINLVLENQNFTYSEAHPHYFLAAKGLHEDLKSSLRANRNLQVIDYDKIDDHHSGFPKAIDELLELVEAERQELSTSLEW</sequence>
<dbReference type="OrthoDB" id="7357874at2"/>
<gene>
    <name evidence="1" type="ORF">KIN_27750</name>
</gene>
<name>A0A6N6JH95_9RHOB</name>
<proteinExistence type="predicted"/>
<reference evidence="1 2" key="1">
    <citation type="submission" date="2019-12" db="EMBL/GenBank/DDBJ databases">
        <title>Litoreibacter badius sp. nov., a novel bacteriochlorophyll a-containing bacterium in the genus Litoreibacter.</title>
        <authorList>
            <person name="Kanamuro M."/>
            <person name="Takabe Y."/>
            <person name="Mori K."/>
            <person name="Takaichi S."/>
            <person name="Hanada S."/>
        </authorList>
    </citation>
    <scope>NUCLEOTIDE SEQUENCE [LARGE SCALE GENOMIC DNA]</scope>
    <source>
        <strain evidence="1 2">K6</strain>
    </source>
</reference>
<comment type="caution">
    <text evidence="1">The sequence shown here is derived from an EMBL/GenBank/DDBJ whole genome shotgun (WGS) entry which is preliminary data.</text>
</comment>
<evidence type="ECO:0000313" key="1">
    <source>
        <dbReference type="EMBL" id="GFE65701.1"/>
    </source>
</evidence>
<accession>A0A6N6JH95</accession>
<dbReference type="RefSeq" id="WP_159807857.1">
    <property type="nucleotide sequence ID" value="NZ_BLJE01000002.1"/>
</dbReference>
<dbReference type="Pfam" id="PF13289">
    <property type="entry name" value="SIR2_2"/>
    <property type="match status" value="1"/>
</dbReference>